<evidence type="ECO:0000256" key="2">
    <source>
        <dbReference type="ARBA" id="ARBA00022448"/>
    </source>
</evidence>
<dbReference type="Pfam" id="PF00005">
    <property type="entry name" value="ABC_tran"/>
    <property type="match status" value="1"/>
</dbReference>
<keyword evidence="11" id="KW-0378">Hydrolase</keyword>
<dbReference type="RefSeq" id="WP_084695399.1">
    <property type="nucleotide sequence ID" value="NZ_JYJA01000020.1"/>
</dbReference>
<dbReference type="GO" id="GO:0043215">
    <property type="term" value="P:daunorubicin transport"/>
    <property type="evidence" value="ECO:0007669"/>
    <property type="project" value="InterPro"/>
</dbReference>
<keyword evidence="6" id="KW-1278">Translocase</keyword>
<evidence type="ECO:0000256" key="6">
    <source>
        <dbReference type="ARBA" id="ARBA00022967"/>
    </source>
</evidence>
<evidence type="ECO:0000256" key="5">
    <source>
        <dbReference type="ARBA" id="ARBA00022840"/>
    </source>
</evidence>
<dbReference type="GO" id="GO:0016887">
    <property type="term" value="F:ATP hydrolysis activity"/>
    <property type="evidence" value="ECO:0007669"/>
    <property type="project" value="InterPro"/>
</dbReference>
<dbReference type="SMART" id="SM00382">
    <property type="entry name" value="AAA"/>
    <property type="match status" value="1"/>
</dbReference>
<keyword evidence="7" id="KW-0472">Membrane</keyword>
<keyword evidence="3" id="KW-1003">Cell membrane</keyword>
<evidence type="ECO:0000256" key="3">
    <source>
        <dbReference type="ARBA" id="ARBA00022475"/>
    </source>
</evidence>
<evidence type="ECO:0000256" key="9">
    <source>
        <dbReference type="ARBA" id="ARBA00049985"/>
    </source>
</evidence>
<dbReference type="InterPro" id="IPR003439">
    <property type="entry name" value="ABC_transporter-like_ATP-bd"/>
</dbReference>
<comment type="caution">
    <text evidence="11">The sequence shown here is derived from an EMBL/GenBank/DDBJ whole genome shotgun (WGS) entry which is preliminary data.</text>
</comment>
<evidence type="ECO:0000256" key="7">
    <source>
        <dbReference type="ARBA" id="ARBA00023136"/>
    </source>
</evidence>
<dbReference type="GO" id="GO:1900753">
    <property type="term" value="P:doxorubicin transport"/>
    <property type="evidence" value="ECO:0007669"/>
    <property type="project" value="InterPro"/>
</dbReference>
<dbReference type="AlphaFoldDB" id="A0A0M2HLC8"/>
<dbReference type="SUPFAM" id="SSF52540">
    <property type="entry name" value="P-loop containing nucleoside triphosphate hydrolases"/>
    <property type="match status" value="1"/>
</dbReference>
<dbReference type="GO" id="GO:0005886">
    <property type="term" value="C:plasma membrane"/>
    <property type="evidence" value="ECO:0007669"/>
    <property type="project" value="UniProtKB-SubCell"/>
</dbReference>
<dbReference type="OrthoDB" id="9804819at2"/>
<evidence type="ECO:0000256" key="8">
    <source>
        <dbReference type="ARBA" id="ARBA00023251"/>
    </source>
</evidence>
<evidence type="ECO:0000313" key="12">
    <source>
        <dbReference type="Proteomes" id="UP000034098"/>
    </source>
</evidence>
<name>A0A0M2HLC8_MICTR</name>
<dbReference type="EMBL" id="JYJA01000020">
    <property type="protein sequence ID" value="KJL45178.1"/>
    <property type="molecule type" value="Genomic_DNA"/>
</dbReference>
<evidence type="ECO:0000256" key="4">
    <source>
        <dbReference type="ARBA" id="ARBA00022741"/>
    </source>
</evidence>
<protein>
    <submittedName>
        <fullName evidence="11">Daunorubicin/doxorubicin resistance ATP-binding protein DrrA</fullName>
        <ecNumber evidence="11">3.6.3.-</ecNumber>
    </submittedName>
</protein>
<accession>A0A0M2HLC8</accession>
<dbReference type="FunFam" id="3.40.50.300:FF:000589">
    <property type="entry name" value="ABC transporter, ATP-binding subunit"/>
    <property type="match status" value="1"/>
</dbReference>
<dbReference type="NCBIfam" id="TIGR01188">
    <property type="entry name" value="drrA"/>
    <property type="match status" value="1"/>
</dbReference>
<evidence type="ECO:0000259" key="10">
    <source>
        <dbReference type="PROSITE" id="PS50893"/>
    </source>
</evidence>
<dbReference type="PROSITE" id="PS00211">
    <property type="entry name" value="ABC_TRANSPORTER_1"/>
    <property type="match status" value="1"/>
</dbReference>
<dbReference type="EC" id="3.6.3.-" evidence="11"/>
<proteinExistence type="inferred from homology"/>
<dbReference type="PATRIC" id="fig|69370.6.peg.383"/>
<dbReference type="PANTHER" id="PTHR42711">
    <property type="entry name" value="ABC TRANSPORTER ATP-BINDING PROTEIN"/>
    <property type="match status" value="1"/>
</dbReference>
<dbReference type="InterPro" id="IPR005894">
    <property type="entry name" value="DrrA"/>
</dbReference>
<feature type="domain" description="ABC transporter" evidence="10">
    <location>
        <begin position="26"/>
        <end position="256"/>
    </location>
</feature>
<evidence type="ECO:0000256" key="1">
    <source>
        <dbReference type="ARBA" id="ARBA00004413"/>
    </source>
</evidence>
<dbReference type="InterPro" id="IPR003593">
    <property type="entry name" value="AAA+_ATPase"/>
</dbReference>
<keyword evidence="5 11" id="KW-0067">ATP-binding</keyword>
<dbReference type="PANTHER" id="PTHR42711:SF19">
    <property type="entry name" value="DOXORUBICIN RESISTANCE ATP-BINDING PROTEIN DRRA"/>
    <property type="match status" value="1"/>
</dbReference>
<reference evidence="11 12" key="1">
    <citation type="submission" date="2015-02" db="EMBL/GenBank/DDBJ databases">
        <title>Draft genome sequences of ten Microbacterium spp. with emphasis on heavy metal contaminated environments.</title>
        <authorList>
            <person name="Corretto E."/>
        </authorList>
    </citation>
    <scope>NUCLEOTIDE SEQUENCE [LARGE SCALE GENOMIC DNA]</scope>
    <source>
        <strain evidence="11 12">DSM 8608</strain>
    </source>
</reference>
<comment type="similarity">
    <text evidence="9">Belongs to the ABC transporter superfamily. Drug exporter-1 (DrugE1) (TC 3.A.1.105) family.</text>
</comment>
<keyword evidence="4" id="KW-0547">Nucleotide-binding</keyword>
<sequence>MIPTPTPHAAGASRGASRYVGPAPAIDVRGLGKSFGRTLVLDRLDLTVARGEIFALLGANGAGKTTTISILTTLLRPDVGSARVAGHDVATQPDAVRGRIALTGQSAAVDDMLTGVENLVMLGRLSGLSRRTAKLRAAELLERFTLTDAATRRVGTYSGGMRRRLDLALSFVVVPEVLFLDEPTTGVDPRSRRELWDVIRSLASAGTTVFLTTQYLEEADQLAGRIAVLDGGRVVATGTPAELKSLVGTDTVVLTGAGGEVLREIATDGSIDGLRSAMDQLGDGVAGAEVTLRRPTLDDVFLSLTGASHAPAAKELA</sequence>
<gene>
    <name evidence="11" type="primary">drrA_1</name>
    <name evidence="11" type="ORF">RS82_00365</name>
</gene>
<dbReference type="InterPro" id="IPR027417">
    <property type="entry name" value="P-loop_NTPase"/>
</dbReference>
<dbReference type="Gene3D" id="3.40.50.300">
    <property type="entry name" value="P-loop containing nucleotide triphosphate hydrolases"/>
    <property type="match status" value="1"/>
</dbReference>
<dbReference type="PROSITE" id="PS50893">
    <property type="entry name" value="ABC_TRANSPORTER_2"/>
    <property type="match status" value="1"/>
</dbReference>
<evidence type="ECO:0000313" key="11">
    <source>
        <dbReference type="EMBL" id="KJL45178.1"/>
    </source>
</evidence>
<dbReference type="InterPro" id="IPR050763">
    <property type="entry name" value="ABC_transporter_ATP-binding"/>
</dbReference>
<dbReference type="GO" id="GO:0046677">
    <property type="term" value="P:response to antibiotic"/>
    <property type="evidence" value="ECO:0007669"/>
    <property type="project" value="UniProtKB-KW"/>
</dbReference>
<dbReference type="InterPro" id="IPR017871">
    <property type="entry name" value="ABC_transporter-like_CS"/>
</dbReference>
<comment type="subcellular location">
    <subcellularLocation>
        <location evidence="1">Cell membrane</location>
        <topology evidence="1">Peripheral membrane protein</topology>
        <orientation evidence="1">Cytoplasmic side</orientation>
    </subcellularLocation>
</comment>
<keyword evidence="8" id="KW-0046">Antibiotic resistance</keyword>
<keyword evidence="12" id="KW-1185">Reference proteome</keyword>
<dbReference type="Proteomes" id="UP000034098">
    <property type="component" value="Unassembled WGS sequence"/>
</dbReference>
<organism evidence="11 12">
    <name type="scientific">Microbacterium trichothecenolyticum</name>
    <name type="common">Aureobacterium trichothecenolyticum</name>
    <dbReference type="NCBI Taxonomy" id="69370"/>
    <lineage>
        <taxon>Bacteria</taxon>
        <taxon>Bacillati</taxon>
        <taxon>Actinomycetota</taxon>
        <taxon>Actinomycetes</taxon>
        <taxon>Micrococcales</taxon>
        <taxon>Microbacteriaceae</taxon>
        <taxon>Microbacterium</taxon>
    </lineage>
</organism>
<dbReference type="GO" id="GO:0005524">
    <property type="term" value="F:ATP binding"/>
    <property type="evidence" value="ECO:0007669"/>
    <property type="project" value="UniProtKB-KW"/>
</dbReference>
<keyword evidence="2" id="KW-0813">Transport</keyword>